<dbReference type="GO" id="GO:0016301">
    <property type="term" value="F:kinase activity"/>
    <property type="evidence" value="ECO:0007669"/>
    <property type="project" value="UniProtKB-KW"/>
</dbReference>
<evidence type="ECO:0000256" key="1">
    <source>
        <dbReference type="ARBA" id="ARBA00022679"/>
    </source>
</evidence>
<dbReference type="InterPro" id="IPR008271">
    <property type="entry name" value="Ser/Thr_kinase_AS"/>
</dbReference>
<feature type="binding site" evidence="5">
    <location>
        <position position="152"/>
    </location>
    <ligand>
        <name>ATP</name>
        <dbReference type="ChEBI" id="CHEBI:30616"/>
    </ligand>
</feature>
<organism evidence="8 9">
    <name type="scientific">Pendulispora brunnea</name>
    <dbReference type="NCBI Taxonomy" id="2905690"/>
    <lineage>
        <taxon>Bacteria</taxon>
        <taxon>Pseudomonadati</taxon>
        <taxon>Myxococcota</taxon>
        <taxon>Myxococcia</taxon>
        <taxon>Myxococcales</taxon>
        <taxon>Sorangiineae</taxon>
        <taxon>Pendulisporaceae</taxon>
        <taxon>Pendulispora</taxon>
    </lineage>
</organism>
<keyword evidence="9" id="KW-1185">Reference proteome</keyword>
<evidence type="ECO:0000256" key="2">
    <source>
        <dbReference type="ARBA" id="ARBA00022741"/>
    </source>
</evidence>
<dbReference type="Gene3D" id="1.10.510.10">
    <property type="entry name" value="Transferase(Phosphotransferase) domain 1"/>
    <property type="match status" value="1"/>
</dbReference>
<dbReference type="PROSITE" id="PS00108">
    <property type="entry name" value="PROTEIN_KINASE_ST"/>
    <property type="match status" value="1"/>
</dbReference>
<keyword evidence="3 8" id="KW-0418">Kinase</keyword>
<dbReference type="Pfam" id="PF00069">
    <property type="entry name" value="Pkinase"/>
    <property type="match status" value="1"/>
</dbReference>
<reference evidence="8 9" key="1">
    <citation type="submission" date="2021-12" db="EMBL/GenBank/DDBJ databases">
        <title>Discovery of the Pendulisporaceae a myxobacterial family with distinct sporulation behavior and unique specialized metabolism.</title>
        <authorList>
            <person name="Garcia R."/>
            <person name="Popoff A."/>
            <person name="Bader C.D."/>
            <person name="Loehr J."/>
            <person name="Walesch S."/>
            <person name="Walt C."/>
            <person name="Boldt J."/>
            <person name="Bunk B."/>
            <person name="Haeckl F.J.F.P.J."/>
            <person name="Gunesch A.P."/>
            <person name="Birkelbach J."/>
            <person name="Nuebel U."/>
            <person name="Pietschmann T."/>
            <person name="Bach T."/>
            <person name="Mueller R."/>
        </authorList>
    </citation>
    <scope>NUCLEOTIDE SEQUENCE [LARGE SCALE GENOMIC DNA]</scope>
    <source>
        <strain evidence="8 9">MSr12523</strain>
    </source>
</reference>
<protein>
    <submittedName>
        <fullName evidence="8">Protein kinase</fullName>
    </submittedName>
</protein>
<evidence type="ECO:0000259" key="7">
    <source>
        <dbReference type="PROSITE" id="PS50011"/>
    </source>
</evidence>
<keyword evidence="4 5" id="KW-0067">ATP-binding</keyword>
<dbReference type="PROSITE" id="PS50011">
    <property type="entry name" value="PROTEIN_KINASE_DOM"/>
    <property type="match status" value="1"/>
</dbReference>
<dbReference type="InterPro" id="IPR017441">
    <property type="entry name" value="Protein_kinase_ATP_BS"/>
</dbReference>
<dbReference type="PANTHER" id="PTHR43289">
    <property type="entry name" value="MITOGEN-ACTIVATED PROTEIN KINASE KINASE KINASE 20-RELATED"/>
    <property type="match status" value="1"/>
</dbReference>
<feature type="compositionally biased region" description="Polar residues" evidence="6">
    <location>
        <begin position="19"/>
        <end position="30"/>
    </location>
</feature>
<dbReference type="SUPFAM" id="SSF56112">
    <property type="entry name" value="Protein kinase-like (PK-like)"/>
    <property type="match status" value="1"/>
</dbReference>
<name>A0ABZ2K351_9BACT</name>
<evidence type="ECO:0000256" key="4">
    <source>
        <dbReference type="ARBA" id="ARBA00022840"/>
    </source>
</evidence>
<feature type="compositionally biased region" description="Polar residues" evidence="6">
    <location>
        <begin position="52"/>
        <end position="62"/>
    </location>
</feature>
<dbReference type="InterPro" id="IPR011009">
    <property type="entry name" value="Kinase-like_dom_sf"/>
</dbReference>
<feature type="domain" description="Protein kinase" evidence="7">
    <location>
        <begin position="114"/>
        <end position="407"/>
    </location>
</feature>
<evidence type="ECO:0000256" key="5">
    <source>
        <dbReference type="PROSITE-ProRule" id="PRU10141"/>
    </source>
</evidence>
<keyword evidence="2 5" id="KW-0547">Nucleotide-binding</keyword>
<evidence type="ECO:0000313" key="8">
    <source>
        <dbReference type="EMBL" id="WXA93137.1"/>
    </source>
</evidence>
<dbReference type="Proteomes" id="UP001379533">
    <property type="component" value="Chromosome"/>
</dbReference>
<feature type="region of interest" description="Disordered" evidence="6">
    <location>
        <begin position="1"/>
        <end position="63"/>
    </location>
</feature>
<evidence type="ECO:0000313" key="9">
    <source>
        <dbReference type="Proteomes" id="UP001379533"/>
    </source>
</evidence>
<evidence type="ECO:0000256" key="3">
    <source>
        <dbReference type="ARBA" id="ARBA00022777"/>
    </source>
</evidence>
<gene>
    <name evidence="8" type="ORF">LZC95_42635</name>
</gene>
<dbReference type="CDD" id="cd14014">
    <property type="entry name" value="STKc_PknB_like"/>
    <property type="match status" value="1"/>
</dbReference>
<dbReference type="SMART" id="SM00220">
    <property type="entry name" value="S_TKc"/>
    <property type="match status" value="1"/>
</dbReference>
<accession>A0ABZ2K351</accession>
<dbReference type="InterPro" id="IPR000719">
    <property type="entry name" value="Prot_kinase_dom"/>
</dbReference>
<proteinExistence type="predicted"/>
<sequence length="463" mass="49765">MSIPPALHAERRVPVSTPAVPSSNTPTVAATPSWPHPPVAQVVSSVPEPAASTGSRGGTSQMVASSQPAPVAVAVSPSAIVPSAVAATVAAPASELRFVPIAAGATLERGYGRMVIETRVGEGGMGIVWRGWLFYPPSGPRGGEPPVAIALKVLRSQIGAREDVRAFFRNEAEALRVLSHPNIVRFFDLFEWPPQPPSPPPSHPEPPSLALAMEYVDGDTLEQVIARHVARAQLRGPGALPGMPFRRAWYYFQQLLGALAATHALGIVHRDVKPSNILIRKDGIVKLTDYGIARMNQPNGPDESHLAPGTGAYMSPEQVLSQPVDGRSDLYSAAIVLYEMLSGRTPFSTENKSEFWIRQEQVQRSPPPIRTLVAQAPPVLDALFFRALAKDKGMRFDNAIEMGNAFREAMGIPDSAEWRAQAEIARDAVPAHAAPAEAERQARLGTLRDFLVKKYPTLGMTAA</sequence>
<dbReference type="PANTHER" id="PTHR43289:SF34">
    <property type="entry name" value="SERINE_THREONINE-PROTEIN KINASE YBDM-RELATED"/>
    <property type="match status" value="1"/>
</dbReference>
<evidence type="ECO:0000256" key="6">
    <source>
        <dbReference type="SAM" id="MobiDB-lite"/>
    </source>
</evidence>
<dbReference type="RefSeq" id="WP_394843735.1">
    <property type="nucleotide sequence ID" value="NZ_CP089982.1"/>
</dbReference>
<dbReference type="PROSITE" id="PS00107">
    <property type="entry name" value="PROTEIN_KINASE_ATP"/>
    <property type="match status" value="1"/>
</dbReference>
<dbReference type="Gene3D" id="3.30.200.20">
    <property type="entry name" value="Phosphorylase Kinase, domain 1"/>
    <property type="match status" value="1"/>
</dbReference>
<dbReference type="EMBL" id="CP089982">
    <property type="protein sequence ID" value="WXA93137.1"/>
    <property type="molecule type" value="Genomic_DNA"/>
</dbReference>
<keyword evidence="1" id="KW-0808">Transferase</keyword>